<accession>A0A2H1E8H2</accession>
<sequence length="556" mass="61827">MSLINYLKLGIIQKMKYCTYISIKKSNTILLKIRGSIAFITYNIGFLLLFLFLLPHCFSQQKNLEEFQGKKLVNRVRLNFIPVQMPTSSFPNLKNTMGLMGLHYQVPFNEWLYGGAAIHSAITGDQGGLFTLGIEVGIHKHLFKNLYFDTNFHFGGGGGYRYLVNDGAFINTNLGFQYKKKAFSFGVQYSHLNFYSGKIKSNSISLFLEIPSILRFTDYQQAQKEFINTSLSKNNLWKRAAIKNAQQVRFDFFFPFGNSRKDDANQQAPLRATLYVIGFEYQKYMNEQVFLFAHTDAIYKGLRAGFMDLFFGAGYHLNLSERLNLFGKLGIGAAGGRIAPEGGLMMYPSAGINLALSNRFSLSSHGGYYRAITGDLEAYTLGFGLKYTSFNGGTYFATEEYQNLYTQGIRIALLNQSYFKVAKTDAPKTDLQLLAIQFNYDINNTFYVIGEAGFAYKGKSGGYAHGLVGIGLYSPRFLDEKLRVHLEGMIGAAGGAGVDTGEGIVIRPSLGISYHISPSISLFSSIGKMVAPFGNMNTSNINAGLSFELSTLSASK</sequence>
<dbReference type="KEGG" id="tmar:MARIT_1220"/>
<name>A0A2H1E8H2_9FLAO</name>
<keyword evidence="3" id="KW-1185">Reference proteome</keyword>
<keyword evidence="1" id="KW-0472">Membrane</keyword>
<dbReference type="Proteomes" id="UP000231564">
    <property type="component" value="Chromosome MARIT"/>
</dbReference>
<protein>
    <submittedName>
        <fullName evidence="2">Uncharacterized protein</fullName>
    </submittedName>
</protein>
<evidence type="ECO:0000313" key="2">
    <source>
        <dbReference type="EMBL" id="SFZ81657.1"/>
    </source>
</evidence>
<evidence type="ECO:0000313" key="3">
    <source>
        <dbReference type="Proteomes" id="UP000231564"/>
    </source>
</evidence>
<dbReference type="EMBL" id="LT634361">
    <property type="protein sequence ID" value="SFZ81657.1"/>
    <property type="molecule type" value="Genomic_DNA"/>
</dbReference>
<dbReference type="STRING" id="1349785.GCA_000509405_01053"/>
<feature type="transmembrane region" description="Helical" evidence="1">
    <location>
        <begin position="33"/>
        <end position="54"/>
    </location>
</feature>
<proteinExistence type="predicted"/>
<gene>
    <name evidence="2" type="ORF">MARIT_1220</name>
</gene>
<reference evidence="2 3" key="1">
    <citation type="submission" date="2016-11" db="EMBL/GenBank/DDBJ databases">
        <authorList>
            <person name="Jaros S."/>
            <person name="Januszkiewicz K."/>
            <person name="Wedrychowicz H."/>
        </authorList>
    </citation>
    <scope>NUCLEOTIDE SEQUENCE [LARGE SCALE GENOMIC DNA]</scope>
    <source>
        <strain evidence="2">NCIMB 2154T</strain>
    </source>
</reference>
<evidence type="ECO:0000256" key="1">
    <source>
        <dbReference type="SAM" id="Phobius"/>
    </source>
</evidence>
<organism evidence="2 3">
    <name type="scientific">Tenacibaculum maritimum NCIMB 2154</name>
    <dbReference type="NCBI Taxonomy" id="1349785"/>
    <lineage>
        <taxon>Bacteria</taxon>
        <taxon>Pseudomonadati</taxon>
        <taxon>Bacteroidota</taxon>
        <taxon>Flavobacteriia</taxon>
        <taxon>Flavobacteriales</taxon>
        <taxon>Flavobacteriaceae</taxon>
        <taxon>Tenacibaculum</taxon>
    </lineage>
</organism>
<keyword evidence="1" id="KW-1133">Transmembrane helix</keyword>
<keyword evidence="1" id="KW-0812">Transmembrane</keyword>
<dbReference type="AlphaFoldDB" id="A0A2H1E8H2"/>